<reference evidence="1" key="2">
    <citation type="submission" date="2015-03" db="EMBL/GenBank/DDBJ databases">
        <authorList>
            <person name="Chow C.-E.T."/>
            <person name="Winget D.M."/>
            <person name="White R.A.III."/>
            <person name="Hallam S.J."/>
            <person name="Suttle C.A."/>
        </authorList>
    </citation>
    <scope>NUCLEOTIDE SEQUENCE</scope>
    <source>
        <strain evidence="1">Anoxic2_3</strain>
    </source>
</reference>
<name>A0A0F7L5V3_9VIRU</name>
<proteinExistence type="predicted"/>
<reference evidence="1" key="1">
    <citation type="journal article" date="2015" name="Front. Microbiol.">
        <title>Combining genomic sequencing methods to explore viral diversity and reveal potential virus-host interactions.</title>
        <authorList>
            <person name="Chow C.E."/>
            <person name="Winget D.M."/>
            <person name="White R.A.III."/>
            <person name="Hallam S.J."/>
            <person name="Suttle C.A."/>
        </authorList>
    </citation>
    <scope>NUCLEOTIDE SEQUENCE</scope>
    <source>
        <strain evidence="1">Anoxic2_3</strain>
    </source>
</reference>
<evidence type="ECO:0000313" key="1">
    <source>
        <dbReference type="EMBL" id="AKH46908.1"/>
    </source>
</evidence>
<accession>A0A0F7L5V3</accession>
<dbReference type="EMBL" id="KR029587">
    <property type="protein sequence ID" value="AKH46908.1"/>
    <property type="molecule type" value="Genomic_DNA"/>
</dbReference>
<sequence>MKIHPGGGGPKKALECWFESETDSFSHDEKEGYAKLVFNIHSITGRLAADIKDLVASEDKPSSLTVALFKTAVESVEGFEGPEGEAITSLDEDTILAIHPKILEYITYRITKLTTLSGDELGFIKLPVDGS</sequence>
<protein>
    <submittedName>
        <fullName evidence="1">Uncharacterized protein</fullName>
    </submittedName>
</protein>
<organism evidence="1">
    <name type="scientific">uncultured marine virus</name>
    <dbReference type="NCBI Taxonomy" id="186617"/>
    <lineage>
        <taxon>Viruses</taxon>
        <taxon>environmental samples</taxon>
    </lineage>
</organism>